<comment type="subcellular location">
    <subcellularLocation>
        <location evidence="1">Secreted</location>
    </subcellularLocation>
</comment>
<dbReference type="SUPFAM" id="SSF53474">
    <property type="entry name" value="alpha/beta-Hydrolases"/>
    <property type="match status" value="1"/>
</dbReference>
<dbReference type="GeneID" id="103264257"/>
<evidence type="ECO:0000313" key="9">
    <source>
        <dbReference type="RefSeq" id="XP_008060086.2"/>
    </source>
</evidence>
<dbReference type="PROSITE" id="PS50095">
    <property type="entry name" value="PLAT"/>
    <property type="match status" value="1"/>
</dbReference>
<dbReference type="FunFam" id="2.60.60.20:FF:000014">
    <property type="entry name" value="Endothelial lipase"/>
    <property type="match status" value="1"/>
</dbReference>
<dbReference type="Gene3D" id="3.40.50.1820">
    <property type="entry name" value="alpha/beta hydrolase"/>
    <property type="match status" value="1"/>
</dbReference>
<dbReference type="InterPro" id="IPR000734">
    <property type="entry name" value="TAG_lipase"/>
</dbReference>
<dbReference type="PANTHER" id="PTHR11610:SF13">
    <property type="entry name" value="ENDOTHELIAL LIPASE"/>
    <property type="match status" value="1"/>
</dbReference>
<proteinExistence type="inferred from homology"/>
<evidence type="ECO:0000256" key="2">
    <source>
        <dbReference type="ARBA" id="ARBA00010701"/>
    </source>
</evidence>
<dbReference type="InterPro" id="IPR029058">
    <property type="entry name" value="AB_hydrolase_fold"/>
</dbReference>
<dbReference type="KEGG" id="csyr:103264257"/>
<keyword evidence="3" id="KW-0964">Secreted</keyword>
<accession>A0A1U7U2G6</accession>
<dbReference type="OrthoDB" id="199913at2759"/>
<dbReference type="Proteomes" id="UP000189704">
    <property type="component" value="Unplaced"/>
</dbReference>
<evidence type="ECO:0000256" key="5">
    <source>
        <dbReference type="RuleBase" id="RU004262"/>
    </source>
</evidence>
<dbReference type="Pfam" id="PF01477">
    <property type="entry name" value="PLAT"/>
    <property type="match status" value="1"/>
</dbReference>
<dbReference type="GO" id="GO:0005615">
    <property type="term" value="C:extracellular space"/>
    <property type="evidence" value="ECO:0007669"/>
    <property type="project" value="TreeGrafter"/>
</dbReference>
<organism evidence="8 9">
    <name type="scientific">Carlito syrichta</name>
    <name type="common">Philippine tarsier</name>
    <name type="synonym">Tarsius syrichta</name>
    <dbReference type="NCBI Taxonomy" id="1868482"/>
    <lineage>
        <taxon>Eukaryota</taxon>
        <taxon>Metazoa</taxon>
        <taxon>Chordata</taxon>
        <taxon>Craniata</taxon>
        <taxon>Vertebrata</taxon>
        <taxon>Euteleostomi</taxon>
        <taxon>Mammalia</taxon>
        <taxon>Eutheria</taxon>
        <taxon>Euarchontoglires</taxon>
        <taxon>Primates</taxon>
        <taxon>Haplorrhini</taxon>
        <taxon>Tarsiiformes</taxon>
        <taxon>Tarsiidae</taxon>
        <taxon>Carlito</taxon>
    </lineage>
</organism>
<dbReference type="STRING" id="1868482.ENSTSYP00000032387"/>
<feature type="domain" description="PLAT" evidence="7">
    <location>
        <begin position="266"/>
        <end position="401"/>
    </location>
</feature>
<dbReference type="GO" id="GO:0004465">
    <property type="term" value="F:lipoprotein lipase activity"/>
    <property type="evidence" value="ECO:0007669"/>
    <property type="project" value="TreeGrafter"/>
</dbReference>
<keyword evidence="8" id="KW-1185">Reference proteome</keyword>
<dbReference type="AlphaFoldDB" id="A0A1U7U2G6"/>
<dbReference type="InterPro" id="IPR001024">
    <property type="entry name" value="PLAT/LH2_dom"/>
</dbReference>
<comment type="caution">
    <text evidence="4">Lacks conserved residue(s) required for the propagation of feature annotation.</text>
</comment>
<sequence>MSISVDDASALRAQVGLRGRGKRPGWRSGPWRLAGSFAADCAGTVAVTSSLPPHLQGAERADAPTGSGDFLQGKEAFSLGNVHLIGYSLGAHVAGYAGNFVRGTVGRITGLDPAGPMFEGADIHRRLSPDDADFVDVLHTYTRSFGLSIGIQMPVGHLDVYPNGGDFQPGCGLNDVLGSIAYGTITEVVKCEHERAVHLFVDSLVNQDQPSFAFQCSDPTRFKKGVCLSCRKNRCSSIGYNARRTRSRRNSKMYLKTRAGMPFRVYHYQMKIHIFSYQIAGDMEPAFHVTLHGTNADSQALPLEMVEQIGLNATNTFLVYTEEDLGDLLRIRLSWEATAQSWYGLWKEFRSYLSQPRGAGRELSIRRIRVKSGETQRRLTFCAADPENTIIAPGQELWFHKCRDDWRMKNKTRLAGLSHCPADGRAGAGCWALALGTHLSGSEKKPSVGETAVPELGVSREDTSASPRWGCKPAALSLAGSVNSATGALVTGLWVLPWSFPEGARTSCQQGTLLPGPVEECGCCKHLRQKETSWQRPSLPCWPGLLAWGHPLQLFHLSSIALTLSLHGCPEHRGCRMCLSVRNFPEKPLPQILTGIGSRPSGEPWLSERRVCAAPAASQARASGDTPGRARGRGDSPRKQAPRGRAELAGLAGPEEYPVQVSASRALGLAQRSHSVYDDGQTPSALKVTR</sequence>
<name>A0A1U7U2G6_CARSF</name>
<dbReference type="Pfam" id="PF00151">
    <property type="entry name" value="Lipase"/>
    <property type="match status" value="1"/>
</dbReference>
<protein>
    <submittedName>
        <fullName evidence="9">Endothelial lipase-like</fullName>
    </submittedName>
</protein>
<feature type="region of interest" description="Disordered" evidence="6">
    <location>
        <begin position="615"/>
        <end position="657"/>
    </location>
</feature>
<reference evidence="9" key="1">
    <citation type="submission" date="2025-08" db="UniProtKB">
        <authorList>
            <consortium name="RefSeq"/>
        </authorList>
    </citation>
    <scope>IDENTIFICATION</scope>
</reference>
<dbReference type="InterPro" id="IPR013818">
    <property type="entry name" value="Lipase"/>
</dbReference>
<evidence type="ECO:0000256" key="3">
    <source>
        <dbReference type="ARBA" id="ARBA00022525"/>
    </source>
</evidence>
<dbReference type="RefSeq" id="XP_008060086.2">
    <property type="nucleotide sequence ID" value="XM_008061895.2"/>
</dbReference>
<dbReference type="Gene3D" id="2.60.60.20">
    <property type="entry name" value="PLAT/LH2 domain"/>
    <property type="match status" value="1"/>
</dbReference>
<dbReference type="FunFam" id="3.40.50.1820:FF:000441">
    <property type="entry name" value="Lipoprotein lipase"/>
    <property type="match status" value="1"/>
</dbReference>
<dbReference type="CDD" id="cd01758">
    <property type="entry name" value="PLAT_LPL"/>
    <property type="match status" value="1"/>
</dbReference>
<evidence type="ECO:0000256" key="6">
    <source>
        <dbReference type="SAM" id="MobiDB-lite"/>
    </source>
</evidence>
<evidence type="ECO:0000259" key="7">
    <source>
        <dbReference type="PROSITE" id="PS50095"/>
    </source>
</evidence>
<gene>
    <name evidence="9" type="primary">LOC103264257</name>
</gene>
<dbReference type="InterPro" id="IPR036392">
    <property type="entry name" value="PLAT/LH2_dom_sf"/>
</dbReference>
<evidence type="ECO:0000256" key="4">
    <source>
        <dbReference type="PROSITE-ProRule" id="PRU00152"/>
    </source>
</evidence>
<comment type="similarity">
    <text evidence="2 5">Belongs to the AB hydrolase superfamily. Lipase family.</text>
</comment>
<dbReference type="GO" id="GO:0016042">
    <property type="term" value="P:lipid catabolic process"/>
    <property type="evidence" value="ECO:0007669"/>
    <property type="project" value="TreeGrafter"/>
</dbReference>
<dbReference type="SUPFAM" id="SSF49723">
    <property type="entry name" value="Lipase/lipooxygenase domain (PLAT/LH2 domain)"/>
    <property type="match status" value="1"/>
</dbReference>
<dbReference type="PANTHER" id="PTHR11610">
    <property type="entry name" value="LIPASE"/>
    <property type="match status" value="1"/>
</dbReference>
<dbReference type="PRINTS" id="PR00821">
    <property type="entry name" value="TAGLIPASE"/>
</dbReference>
<evidence type="ECO:0000256" key="1">
    <source>
        <dbReference type="ARBA" id="ARBA00004613"/>
    </source>
</evidence>
<evidence type="ECO:0000313" key="8">
    <source>
        <dbReference type="Proteomes" id="UP000189704"/>
    </source>
</evidence>